<evidence type="ECO:0000256" key="1">
    <source>
        <dbReference type="SAM" id="Phobius"/>
    </source>
</evidence>
<dbReference type="Proteomes" id="UP000095256">
    <property type="component" value="Unassembled WGS sequence"/>
</dbReference>
<reference evidence="2 3" key="1">
    <citation type="submission" date="2016-09" db="EMBL/GenBank/DDBJ databases">
        <authorList>
            <person name="Capua I."/>
            <person name="De Benedictis P."/>
            <person name="Joannis T."/>
            <person name="Lombin L.H."/>
            <person name="Cattoli G."/>
        </authorList>
    </citation>
    <scope>NUCLEOTIDE SEQUENCE [LARGE SCALE GENOMIC DNA]</scope>
    <source>
        <strain evidence="2 3">LMG 25899</strain>
    </source>
</reference>
<protein>
    <submittedName>
        <fullName evidence="2">Uncharacterized protein</fullName>
    </submittedName>
</protein>
<organism evidence="2 3">
    <name type="scientific">Enterococcus rivorum</name>
    <dbReference type="NCBI Taxonomy" id="762845"/>
    <lineage>
        <taxon>Bacteria</taxon>
        <taxon>Bacillati</taxon>
        <taxon>Bacillota</taxon>
        <taxon>Bacilli</taxon>
        <taxon>Lactobacillales</taxon>
        <taxon>Enterococcaceae</taxon>
        <taxon>Enterococcus</taxon>
    </lineage>
</organism>
<accession>A0A1E5KWJ5</accession>
<evidence type="ECO:0000313" key="3">
    <source>
        <dbReference type="Proteomes" id="UP000095256"/>
    </source>
</evidence>
<feature type="transmembrane region" description="Helical" evidence="1">
    <location>
        <begin position="78"/>
        <end position="100"/>
    </location>
</feature>
<proteinExistence type="predicted"/>
<gene>
    <name evidence="2" type="ORF">BCR26_13740</name>
</gene>
<keyword evidence="1" id="KW-0472">Membrane</keyword>
<keyword evidence="3" id="KW-1185">Reference proteome</keyword>
<keyword evidence="1" id="KW-1133">Transmembrane helix</keyword>
<sequence>MKLETISAPLLVADAGDKPWNRSEPKAQVSELPSFKLGLIIWWQAQVIHIVFLARLLTLTASSSASTAVADRLNLKKLNYLTFSILSTHLTVWTTSYSMYVGGHLYMERDSGNVIVLSLLSF</sequence>
<name>A0A1E5KWJ5_9ENTE</name>
<keyword evidence="1" id="KW-0812">Transmembrane</keyword>
<dbReference type="EMBL" id="MIEK01000025">
    <property type="protein sequence ID" value="OEH82221.1"/>
    <property type="molecule type" value="Genomic_DNA"/>
</dbReference>
<feature type="transmembrane region" description="Helical" evidence="1">
    <location>
        <begin position="39"/>
        <end position="57"/>
    </location>
</feature>
<evidence type="ECO:0000313" key="2">
    <source>
        <dbReference type="EMBL" id="OEH82221.1"/>
    </source>
</evidence>
<dbReference type="AlphaFoldDB" id="A0A1E5KWJ5"/>
<comment type="caution">
    <text evidence="2">The sequence shown here is derived from an EMBL/GenBank/DDBJ whole genome shotgun (WGS) entry which is preliminary data.</text>
</comment>
<dbReference type="STRING" id="762845.BCR26_13740"/>